<dbReference type="AlphaFoldDB" id="A0AAV9PVR4"/>
<organism evidence="3 4">
    <name type="scientific">Vermiconidia calcicola</name>
    <dbReference type="NCBI Taxonomy" id="1690605"/>
    <lineage>
        <taxon>Eukaryota</taxon>
        <taxon>Fungi</taxon>
        <taxon>Dikarya</taxon>
        <taxon>Ascomycota</taxon>
        <taxon>Pezizomycotina</taxon>
        <taxon>Dothideomycetes</taxon>
        <taxon>Dothideomycetidae</taxon>
        <taxon>Mycosphaerellales</taxon>
        <taxon>Extremaceae</taxon>
        <taxon>Vermiconidia</taxon>
    </lineage>
</organism>
<comment type="caution">
    <text evidence="3">The sequence shown here is derived from an EMBL/GenBank/DDBJ whole genome shotgun (WGS) entry which is preliminary data.</text>
</comment>
<evidence type="ECO:0000313" key="4">
    <source>
        <dbReference type="Proteomes" id="UP001345827"/>
    </source>
</evidence>
<keyword evidence="1" id="KW-0472">Membrane</keyword>
<gene>
    <name evidence="3" type="ORF">LTR25_009451</name>
</gene>
<accession>A0AAV9PVR4</accession>
<keyword evidence="1" id="KW-0812">Transmembrane</keyword>
<dbReference type="InterPro" id="IPR001245">
    <property type="entry name" value="Ser-Thr/Tyr_kinase_cat_dom"/>
</dbReference>
<evidence type="ECO:0000313" key="3">
    <source>
        <dbReference type="EMBL" id="KAK5529672.1"/>
    </source>
</evidence>
<protein>
    <recommendedName>
        <fullName evidence="2">Serine-threonine/tyrosine-protein kinase catalytic domain-containing protein</fullName>
    </recommendedName>
</protein>
<sequence length="316" mass="34788">MNLASTVGQVAFGFASDRVNVFIPLIISSVSTTVVVFTLWLLGTNFSSLIAFAVVYGLFAGGFNVLYARLATVLSTLSNNNSHASAELWVYGLLAFDRGLGYVISGPVCGAIMNTGASIPREGEAEAITSATAYRYLMLFDGIAFGLRKSKLRPNLNLRDYLDQHRVSTSVQLSWFRDMAQTLASIHDRRVIVADIRARNFLLAKDLSTIKFSDFTESSLSELDCDMQKADDNGYSIYTDIGQLGAVMYEVITGEKCVFDLFKGQPPGPATAAWLRRDYLPNTEEIWLGSIIEKCWTKRAFRSCRELSAALDSATI</sequence>
<evidence type="ECO:0000259" key="2">
    <source>
        <dbReference type="Pfam" id="PF07714"/>
    </source>
</evidence>
<name>A0AAV9PVR4_9PEZI</name>
<dbReference type="InterPro" id="IPR036259">
    <property type="entry name" value="MFS_trans_sf"/>
</dbReference>
<dbReference type="Gene3D" id="1.10.510.10">
    <property type="entry name" value="Transferase(Phosphotransferase) domain 1"/>
    <property type="match status" value="1"/>
</dbReference>
<keyword evidence="4" id="KW-1185">Reference proteome</keyword>
<reference evidence="3 4" key="1">
    <citation type="submission" date="2023-06" db="EMBL/GenBank/DDBJ databases">
        <title>Black Yeasts Isolated from many extreme environments.</title>
        <authorList>
            <person name="Coleine C."/>
            <person name="Stajich J.E."/>
            <person name="Selbmann L."/>
        </authorList>
    </citation>
    <scope>NUCLEOTIDE SEQUENCE [LARGE SCALE GENOMIC DNA]</scope>
    <source>
        <strain evidence="3 4">CCFEE 5887</strain>
    </source>
</reference>
<dbReference type="SUPFAM" id="SSF56112">
    <property type="entry name" value="Protein kinase-like (PK-like)"/>
    <property type="match status" value="1"/>
</dbReference>
<keyword evidence="1" id="KW-1133">Transmembrane helix</keyword>
<dbReference type="InterPro" id="IPR011009">
    <property type="entry name" value="Kinase-like_dom_sf"/>
</dbReference>
<feature type="transmembrane region" description="Helical" evidence="1">
    <location>
        <begin position="21"/>
        <end position="42"/>
    </location>
</feature>
<dbReference type="Proteomes" id="UP001345827">
    <property type="component" value="Unassembled WGS sequence"/>
</dbReference>
<dbReference type="Gene3D" id="1.20.1250.20">
    <property type="entry name" value="MFS general substrate transporter like domains"/>
    <property type="match status" value="1"/>
</dbReference>
<proteinExistence type="predicted"/>
<dbReference type="EMBL" id="JAXLQG010000021">
    <property type="protein sequence ID" value="KAK5529672.1"/>
    <property type="molecule type" value="Genomic_DNA"/>
</dbReference>
<dbReference type="GO" id="GO:0004672">
    <property type="term" value="F:protein kinase activity"/>
    <property type="evidence" value="ECO:0007669"/>
    <property type="project" value="InterPro"/>
</dbReference>
<feature type="domain" description="Serine-threonine/tyrosine-protein kinase catalytic" evidence="2">
    <location>
        <begin position="156"/>
        <end position="221"/>
    </location>
</feature>
<evidence type="ECO:0000256" key="1">
    <source>
        <dbReference type="SAM" id="Phobius"/>
    </source>
</evidence>
<feature type="transmembrane region" description="Helical" evidence="1">
    <location>
        <begin position="49"/>
        <end position="68"/>
    </location>
</feature>
<dbReference type="SUPFAM" id="SSF103473">
    <property type="entry name" value="MFS general substrate transporter"/>
    <property type="match status" value="1"/>
</dbReference>
<dbReference type="Pfam" id="PF07714">
    <property type="entry name" value="PK_Tyr_Ser-Thr"/>
    <property type="match status" value="1"/>
</dbReference>